<dbReference type="CDD" id="cd03078">
    <property type="entry name" value="GST_N_Metaxin1_like"/>
    <property type="match status" value="1"/>
</dbReference>
<feature type="transmembrane region" description="Helical" evidence="2">
    <location>
        <begin position="44"/>
        <end position="66"/>
    </location>
</feature>
<dbReference type="AlphaFoldDB" id="A0A9W4NMZ0"/>
<dbReference type="Pfam" id="PF17172">
    <property type="entry name" value="GST_N_4"/>
    <property type="match status" value="1"/>
</dbReference>
<evidence type="ECO:0000259" key="4">
    <source>
        <dbReference type="Pfam" id="PF17172"/>
    </source>
</evidence>
<dbReference type="CDD" id="cd03193">
    <property type="entry name" value="GST_C_Metaxin"/>
    <property type="match status" value="1"/>
</dbReference>
<dbReference type="GO" id="GO:0007005">
    <property type="term" value="P:mitochondrion organization"/>
    <property type="evidence" value="ECO:0007669"/>
    <property type="project" value="TreeGrafter"/>
</dbReference>
<feature type="compositionally biased region" description="Polar residues" evidence="1">
    <location>
        <begin position="1"/>
        <end position="10"/>
    </location>
</feature>
<dbReference type="InterPro" id="IPR012336">
    <property type="entry name" value="Thioredoxin-like_fold"/>
</dbReference>
<dbReference type="GO" id="GO:0001401">
    <property type="term" value="C:SAM complex"/>
    <property type="evidence" value="ECO:0007669"/>
    <property type="project" value="TreeGrafter"/>
</dbReference>
<dbReference type="InterPro" id="IPR021211">
    <property type="entry name" value="SAM35"/>
</dbReference>
<feature type="region of interest" description="Disordered" evidence="1">
    <location>
        <begin position="1"/>
        <end position="34"/>
    </location>
</feature>
<protein>
    <submittedName>
        <fullName evidence="5">Uncharacterized protein</fullName>
    </submittedName>
</protein>
<dbReference type="PANTHER" id="PTHR12289">
    <property type="entry name" value="METAXIN RELATED"/>
    <property type="match status" value="1"/>
</dbReference>
<dbReference type="Proteomes" id="UP001152646">
    <property type="component" value="Unassembled WGS sequence"/>
</dbReference>
<dbReference type="EMBL" id="CAJVPA010000195">
    <property type="protein sequence ID" value="CAG8389604.1"/>
    <property type="molecule type" value="Genomic_DNA"/>
</dbReference>
<feature type="compositionally biased region" description="Basic and acidic residues" evidence="1">
    <location>
        <begin position="22"/>
        <end position="34"/>
    </location>
</feature>
<evidence type="ECO:0000313" key="6">
    <source>
        <dbReference type="Proteomes" id="UP001152646"/>
    </source>
</evidence>
<accession>A0A9W4NMZ0</accession>
<sequence length="348" mass="39366">MNSQLQTMRSITRKTRKSATSPERKGEVRGDRSLDPLGKSGNDFLFGLGVLFVIVSMTNFSLSTYLHNMPDTSGKPFFTVPAPVKRLFDKFPLTTYPANEIPQRSQSNGANQLFVFTDARGAREGRPSFNPQCLKWQAYLKFVGIGFEITSANNHASPTGALPFLIPSLPTDISNPIPSHRLQKWAIEQVHCEEEQQLNLRFEVYASLLDHRIRNAWLYMLYLDGENFDAVARRLYVDPATSNSLVRATLGHQLQQAARDELLKTSQYIDAADLEGDANGAFEALSTLLGEDEHFFGRPNPGLFDASVFAYTQLILDDTMGWKRNRLGQLLREHPNLVQHRERLLKFF</sequence>
<organism evidence="5 6">
    <name type="scientific">Penicillium salamii</name>
    <dbReference type="NCBI Taxonomy" id="1612424"/>
    <lineage>
        <taxon>Eukaryota</taxon>
        <taxon>Fungi</taxon>
        <taxon>Dikarya</taxon>
        <taxon>Ascomycota</taxon>
        <taxon>Pezizomycotina</taxon>
        <taxon>Eurotiomycetes</taxon>
        <taxon>Eurotiomycetidae</taxon>
        <taxon>Eurotiales</taxon>
        <taxon>Aspergillaceae</taxon>
        <taxon>Penicillium</taxon>
    </lineage>
</organism>
<dbReference type="InterPro" id="IPR033468">
    <property type="entry name" value="Metaxin_GST"/>
</dbReference>
<feature type="domain" description="Metaxin glutathione S-transferase" evidence="3">
    <location>
        <begin position="278"/>
        <end position="344"/>
    </location>
</feature>
<proteinExistence type="predicted"/>
<keyword evidence="2" id="KW-0812">Transmembrane</keyword>
<dbReference type="PANTHER" id="PTHR12289:SF44">
    <property type="entry name" value="OUTER MEMBRANE PROTEIN (SAM35), PUTATIVE (AFU_ORTHOLOGUE AFUA_1G13180)-RELATED"/>
    <property type="match status" value="1"/>
</dbReference>
<dbReference type="Pfam" id="PF10806">
    <property type="entry name" value="SAM35"/>
    <property type="match status" value="1"/>
</dbReference>
<evidence type="ECO:0000313" key="5">
    <source>
        <dbReference type="EMBL" id="CAG8389604.1"/>
    </source>
</evidence>
<gene>
    <name evidence="5" type="ORF">PSALAMII_LOCUS6891</name>
</gene>
<comment type="caution">
    <text evidence="5">The sequence shown here is derived from an EMBL/GenBank/DDBJ whole genome shotgun (WGS) entry which is preliminary data.</text>
</comment>
<reference evidence="5" key="1">
    <citation type="submission" date="2021-07" db="EMBL/GenBank/DDBJ databases">
        <authorList>
            <person name="Branca A.L. A."/>
        </authorList>
    </citation>
    <scope>NUCLEOTIDE SEQUENCE</scope>
</reference>
<name>A0A9W4NMZ0_9EURO</name>
<keyword evidence="2" id="KW-0472">Membrane</keyword>
<dbReference type="Pfam" id="PF17171">
    <property type="entry name" value="GST_C_6"/>
    <property type="match status" value="1"/>
</dbReference>
<evidence type="ECO:0000259" key="3">
    <source>
        <dbReference type="Pfam" id="PF17171"/>
    </source>
</evidence>
<feature type="domain" description="Thioredoxin-like fold" evidence="4">
    <location>
        <begin position="131"/>
        <end position="227"/>
    </location>
</feature>
<evidence type="ECO:0000256" key="2">
    <source>
        <dbReference type="SAM" id="Phobius"/>
    </source>
</evidence>
<dbReference type="OrthoDB" id="198787at2759"/>
<evidence type="ECO:0000256" key="1">
    <source>
        <dbReference type="SAM" id="MobiDB-lite"/>
    </source>
</evidence>
<dbReference type="InterPro" id="IPR050931">
    <property type="entry name" value="Mito_Protein_Transport_Metaxin"/>
</dbReference>
<keyword evidence="2" id="KW-1133">Transmembrane helix</keyword>